<reference evidence="3" key="1">
    <citation type="submission" date="2019-03" db="EMBL/GenBank/DDBJ databases">
        <title>Improved annotation for the trematode Fasciola hepatica.</title>
        <authorList>
            <person name="Choi Y.-J."/>
            <person name="Martin J."/>
            <person name="Mitreva M."/>
        </authorList>
    </citation>
    <scope>NUCLEOTIDE SEQUENCE [LARGE SCALE GENOMIC DNA]</scope>
</reference>
<keyword evidence="1" id="KW-0732">Signal</keyword>
<dbReference type="InterPro" id="IPR013783">
    <property type="entry name" value="Ig-like_fold"/>
</dbReference>
<evidence type="ECO:0000313" key="3">
    <source>
        <dbReference type="EMBL" id="THD27978.1"/>
    </source>
</evidence>
<dbReference type="Gene3D" id="2.60.40.10">
    <property type="entry name" value="Immunoglobulins"/>
    <property type="match status" value="1"/>
</dbReference>
<gene>
    <name evidence="3" type="ORF">D915_001196</name>
</gene>
<protein>
    <recommendedName>
        <fullName evidence="2">Ig-like domain-containing protein</fullName>
    </recommendedName>
</protein>
<dbReference type="InterPro" id="IPR007110">
    <property type="entry name" value="Ig-like_dom"/>
</dbReference>
<feature type="chain" id="PRO_5020033454" description="Ig-like domain-containing protein" evidence="1">
    <location>
        <begin position="28"/>
        <end position="1641"/>
    </location>
</feature>
<organism evidence="3 4">
    <name type="scientific">Fasciola hepatica</name>
    <name type="common">Liver fluke</name>
    <dbReference type="NCBI Taxonomy" id="6192"/>
    <lineage>
        <taxon>Eukaryota</taxon>
        <taxon>Metazoa</taxon>
        <taxon>Spiralia</taxon>
        <taxon>Lophotrochozoa</taxon>
        <taxon>Platyhelminthes</taxon>
        <taxon>Trematoda</taxon>
        <taxon>Digenea</taxon>
        <taxon>Plagiorchiida</taxon>
        <taxon>Echinostomata</taxon>
        <taxon>Echinostomatoidea</taxon>
        <taxon>Fasciolidae</taxon>
        <taxon>Fasciola</taxon>
    </lineage>
</organism>
<keyword evidence="4" id="KW-1185">Reference proteome</keyword>
<comment type="caution">
    <text evidence="3">The sequence shown here is derived from an EMBL/GenBank/DDBJ whole genome shotgun (WGS) entry which is preliminary data.</text>
</comment>
<proteinExistence type="predicted"/>
<name>A0A4E0RXE4_FASHE</name>
<evidence type="ECO:0000259" key="2">
    <source>
        <dbReference type="PROSITE" id="PS50835"/>
    </source>
</evidence>
<dbReference type="SUPFAM" id="SSF48726">
    <property type="entry name" value="Immunoglobulin"/>
    <property type="match status" value="1"/>
</dbReference>
<accession>A0A4E0RXE4</accession>
<dbReference type="Proteomes" id="UP000230066">
    <property type="component" value="Unassembled WGS sequence"/>
</dbReference>
<dbReference type="InterPro" id="IPR003599">
    <property type="entry name" value="Ig_sub"/>
</dbReference>
<dbReference type="PROSITE" id="PS50835">
    <property type="entry name" value="IG_LIKE"/>
    <property type="match status" value="2"/>
</dbReference>
<evidence type="ECO:0000256" key="1">
    <source>
        <dbReference type="SAM" id="SignalP"/>
    </source>
</evidence>
<dbReference type="InterPro" id="IPR036179">
    <property type="entry name" value="Ig-like_dom_sf"/>
</dbReference>
<feature type="domain" description="Ig-like" evidence="2">
    <location>
        <begin position="1071"/>
        <end position="1158"/>
    </location>
</feature>
<sequence>MAVRMYLGAKIAILLFLACYLCSGASSELRISAYRLLTPKAESKGIEAAFDNSQLTQALIHSEKDEKVITLLSFAVEYEIESVEIISDLPTTLKQTVQVGYAQEIQEPSPSLTLNCEANRTTTLCRPHCGQGKQGVTGTTILWTLERAEETGWTRIYDVIIRGRDFESQAFVENNLADITLLKPYLDHGMTQDSEQTCDKPLWRLIDSSPANSSDAAIVSTTRNFTVYFGQAYSIVRIGFVMGQSDETPSDLTLHFGGRKEVTHIVTLATDCTTDSSETGLHHCVLDEMAGYPLSSVTFNAKGLVKFHVYGTPFYFPQIGIGASEKQASPESEKQLNLTCVAVSCGANTNVGNSNDQKNTRLYMSHPTTSSCSRHGRPVTCTNLELLRLKIPLPGATEGVDADLGTVLVSHGKVLPTISETMTELIVIQSSENELIVSIPRTHHYYGQYKCRCQADDTVTSVLESPTTQLTTADFDLDFVFQRNYTALNLDEMVSSNLGFLEIRPDEQDAFFRLIVEGHSLTDKLELNVAYPESGNMTSVTGDYAKMSVTEAFPLASNAKHAWPIPAYKVTLQEAWPDIADNQEIHVEWITTDAEGNVRKLNDNLRTVLLIPENENTVRAWTWLRNTSLLDMRVHYQIPQEDPATGSKRIYLQQSGCSASTKPERVSTVVFSVTDCQVESGSDKVTVQRTDRGCAAQFKIREPSSSDQYAIFFEMENGTEDKPLAIAPGMSENLQDEIDNTDISMKFVSVDGPPDSDKSQLSAVVTIHSKAIVDNSGCRSIYLSLHPTWPVDEQLEKRLEQSDTLFNFIAPRDQKLLVFDLELRIDPAGLDSPELRTRRSLTIPHPMAYQLELNVKKEKGEVTWPSLPAPFNDLLKEFHVNVTSLIRACGSQVVLQTPTVHEETGDPTTYRIRLDEIPEVSSNPKLLADYEVNVTPQFKGTGSASVSGAVSSTKFPRGQVGQTKVQLDELVTSRQRRVFISPGQTASCLKDAPFTVHHELKVIDEGENKVPAYLELVTFEPDLNSPVNELGRWYVLKNLQPGRRYELKATVQYVSGEKDRESAPEGFWTKDEVTVSAKEQVVSPGQRVSVDCIAVVGPADSNQKRAEWRRSDGSPLPDGGRTQLVSEATEANEWRQTVSLIFDKVELGQAATYSCFVEPLVEHVVGVPVVVPKFKLMVSEMELEMDSKIASPGEAVQVSCSSQQADELIWLDPSGQTVPIYDAPDETATEPYATTASATESGSGRTVVLHIPSVAYMNTGEYICRHPSAQSDRVFHLRMTEEIHIKYGESSSTKSGEALKLICSAKSGQKHQQLVWYKRTDQAGDSRWIPLGIQINEDSSIQMTAKSNSASGEMETELTVINSPTTNAQFACALESNVDEAHGPIQELPRTSATVTNVVQPVLRVKKIPSDNNQEVIVLCEGYPAHSSDRLQWFFLPKGDDSTKAVPIGPAIRTEESESVELIAKLKSTFRLGESTPATWPGSTGPQLLASAGKIVARNTESVPATPEQLELVLIKPEGEDSKLDEQVQAGTVVCQYQRPKSVILMEGSVPMFAVPVSSDNATGHDVLIQDQMAISQMIDPTVKTRENDSQIPIAVAGSGLISSGEKSSESAENFAISRLTTSYMMHLLCTACLVFWRLWF</sequence>
<evidence type="ECO:0000313" key="4">
    <source>
        <dbReference type="Proteomes" id="UP000230066"/>
    </source>
</evidence>
<feature type="signal peptide" evidence="1">
    <location>
        <begin position="1"/>
        <end position="27"/>
    </location>
</feature>
<feature type="domain" description="Ig-like" evidence="2">
    <location>
        <begin position="1267"/>
        <end position="1396"/>
    </location>
</feature>
<dbReference type="EMBL" id="JXXN02000270">
    <property type="protein sequence ID" value="THD27978.1"/>
    <property type="molecule type" value="Genomic_DNA"/>
</dbReference>
<dbReference type="SMART" id="SM00409">
    <property type="entry name" value="IG"/>
    <property type="match status" value="3"/>
</dbReference>